<dbReference type="Proteomes" id="UP000178162">
    <property type="component" value="Unassembled WGS sequence"/>
</dbReference>
<dbReference type="Pfam" id="PF00294">
    <property type="entry name" value="PfkB"/>
    <property type="match status" value="1"/>
</dbReference>
<comment type="similarity">
    <text evidence="1">Belongs to the carbohydrate kinase PfkB family.</text>
</comment>
<dbReference type="AlphaFoldDB" id="A0A1G1WEN2"/>
<gene>
    <name evidence="5" type="ORF">A2134_00990</name>
</gene>
<feature type="domain" description="Carbohydrate kinase PfkB" evidence="4">
    <location>
        <begin position="37"/>
        <end position="305"/>
    </location>
</feature>
<evidence type="ECO:0000256" key="2">
    <source>
        <dbReference type="ARBA" id="ARBA00022679"/>
    </source>
</evidence>
<evidence type="ECO:0000256" key="1">
    <source>
        <dbReference type="ARBA" id="ARBA00010688"/>
    </source>
</evidence>
<dbReference type="EMBL" id="MHCR01000001">
    <property type="protein sequence ID" value="OGY26159.1"/>
    <property type="molecule type" value="Genomic_DNA"/>
</dbReference>
<dbReference type="InterPro" id="IPR052700">
    <property type="entry name" value="Carb_kinase_PfkB-like"/>
</dbReference>
<keyword evidence="2" id="KW-0808">Transferase</keyword>
<dbReference type="GO" id="GO:0016301">
    <property type="term" value="F:kinase activity"/>
    <property type="evidence" value="ECO:0007669"/>
    <property type="project" value="UniProtKB-KW"/>
</dbReference>
<proteinExistence type="inferred from homology"/>
<keyword evidence="3" id="KW-0418">Kinase</keyword>
<evidence type="ECO:0000313" key="6">
    <source>
        <dbReference type="Proteomes" id="UP000178162"/>
    </source>
</evidence>
<sequence length="327" mass="35560">MFDVITIGAATRDVFLKSKNFKVEKNLKSPTKKAEWFPLGSKIDVEKIIFETGGGATNAAVTFARQGLKSAVVARIGDDPGGRIIIENLEKEGINTHLIKKDPENYTAYSIILVAENGDRTILVYRGASAHFSEHDIPWEKLETKWIFVTNLAGNVSLLKKIVDYFHDKYVKVALVPGGAELKKGSKILGPIFSKADVVIMNREEASGLTGIKYEDKERIVKKTCLLTKHIGVVTDAAVGATACDSNHIYHIGTHGNEPVDRTGAGDAFAAGFISGLIKYESVEGALELAADNASSVVSYFGAKAGIIRDNKSPFKEKLRVHVTKIK</sequence>
<accession>A0A1G1WEN2</accession>
<name>A0A1G1WEN2_9BACT</name>
<dbReference type="InterPro" id="IPR011611">
    <property type="entry name" value="PfkB_dom"/>
</dbReference>
<dbReference type="SUPFAM" id="SSF53613">
    <property type="entry name" value="Ribokinase-like"/>
    <property type="match status" value="1"/>
</dbReference>
<protein>
    <recommendedName>
        <fullName evidence="4">Carbohydrate kinase PfkB domain-containing protein</fullName>
    </recommendedName>
</protein>
<organism evidence="5 6">
    <name type="scientific">Candidatus Woykebacteria bacterium RBG_16_39_9b</name>
    <dbReference type="NCBI Taxonomy" id="1802595"/>
    <lineage>
        <taxon>Bacteria</taxon>
        <taxon>Candidatus Woykeibacteriota</taxon>
    </lineage>
</organism>
<dbReference type="STRING" id="1802595.A2134_00990"/>
<dbReference type="InterPro" id="IPR029056">
    <property type="entry name" value="Ribokinase-like"/>
</dbReference>
<evidence type="ECO:0000313" key="5">
    <source>
        <dbReference type="EMBL" id="OGY26159.1"/>
    </source>
</evidence>
<evidence type="ECO:0000259" key="4">
    <source>
        <dbReference type="Pfam" id="PF00294"/>
    </source>
</evidence>
<reference evidence="5 6" key="1">
    <citation type="journal article" date="2016" name="Nat. Commun.">
        <title>Thousands of microbial genomes shed light on interconnected biogeochemical processes in an aquifer system.</title>
        <authorList>
            <person name="Anantharaman K."/>
            <person name="Brown C.T."/>
            <person name="Hug L.A."/>
            <person name="Sharon I."/>
            <person name="Castelle C.J."/>
            <person name="Probst A.J."/>
            <person name="Thomas B.C."/>
            <person name="Singh A."/>
            <person name="Wilkins M.J."/>
            <person name="Karaoz U."/>
            <person name="Brodie E.L."/>
            <person name="Williams K.H."/>
            <person name="Hubbard S.S."/>
            <person name="Banfield J.F."/>
        </authorList>
    </citation>
    <scope>NUCLEOTIDE SEQUENCE [LARGE SCALE GENOMIC DNA]</scope>
</reference>
<dbReference type="Gene3D" id="3.40.1190.20">
    <property type="match status" value="1"/>
</dbReference>
<evidence type="ECO:0000256" key="3">
    <source>
        <dbReference type="ARBA" id="ARBA00022777"/>
    </source>
</evidence>
<dbReference type="PANTHER" id="PTHR43320:SF3">
    <property type="entry name" value="CARBOHYDRATE KINASE PFKB DOMAIN-CONTAINING PROTEIN"/>
    <property type="match status" value="1"/>
</dbReference>
<dbReference type="PANTHER" id="PTHR43320">
    <property type="entry name" value="SUGAR KINASE"/>
    <property type="match status" value="1"/>
</dbReference>
<comment type="caution">
    <text evidence="5">The sequence shown here is derived from an EMBL/GenBank/DDBJ whole genome shotgun (WGS) entry which is preliminary data.</text>
</comment>